<dbReference type="Gene3D" id="3.40.50.2000">
    <property type="entry name" value="Glycogen Phosphorylase B"/>
    <property type="match status" value="2"/>
</dbReference>
<feature type="domain" description="UDP-N-acetylglucosamine 2-epimerase" evidence="1">
    <location>
        <begin position="22"/>
        <end position="363"/>
    </location>
</feature>
<dbReference type="EMBL" id="SEWY01000001">
    <property type="protein sequence ID" value="TBH75068.1"/>
    <property type="molecule type" value="Genomic_DNA"/>
</dbReference>
<comment type="caution">
    <text evidence="2">The sequence shown here is derived from an EMBL/GenBank/DDBJ whole genome shotgun (WGS) entry which is preliminary data.</text>
</comment>
<dbReference type="AlphaFoldDB" id="A0A4Q9BIC5"/>
<evidence type="ECO:0000313" key="2">
    <source>
        <dbReference type="EMBL" id="TBH75068.1"/>
    </source>
</evidence>
<dbReference type="RefSeq" id="WP_130922276.1">
    <property type="nucleotide sequence ID" value="NZ_SEWY01000001.1"/>
</dbReference>
<dbReference type="Pfam" id="PF02350">
    <property type="entry name" value="Epimerase_2"/>
    <property type="match status" value="1"/>
</dbReference>
<dbReference type="GO" id="GO:0006047">
    <property type="term" value="P:UDP-N-acetylglucosamine metabolic process"/>
    <property type="evidence" value="ECO:0007669"/>
    <property type="project" value="InterPro"/>
</dbReference>
<evidence type="ECO:0000259" key="1">
    <source>
        <dbReference type="Pfam" id="PF02350"/>
    </source>
</evidence>
<dbReference type="Proteomes" id="UP000293583">
    <property type="component" value="Unassembled WGS sequence"/>
</dbReference>
<gene>
    <name evidence="2" type="primary">neuC</name>
    <name evidence="2" type="ORF">EWU20_00420</name>
</gene>
<protein>
    <submittedName>
        <fullName evidence="2">UDP-N-acetylglucosamine 2-epimerase (Hydrolyzing)</fullName>
        <ecNumber evidence="2">3.2.1.183</ecNumber>
    </submittedName>
</protein>
<name>A0A4Q9BIC5_9BACT</name>
<reference evidence="2 3" key="1">
    <citation type="submission" date="2019-02" db="EMBL/GenBank/DDBJ databases">
        <title>Genome of a new Bacteroidetes strain.</title>
        <authorList>
            <person name="Pitt A."/>
        </authorList>
    </citation>
    <scope>NUCLEOTIDE SEQUENCE [LARGE SCALE GENOMIC DNA]</scope>
    <source>
        <strain evidence="2 3">103A-SOEBACH</strain>
    </source>
</reference>
<keyword evidence="2" id="KW-0326">Glycosidase</keyword>
<keyword evidence="3" id="KW-1185">Reference proteome</keyword>
<dbReference type="SUPFAM" id="SSF53756">
    <property type="entry name" value="UDP-Glycosyltransferase/glycogen phosphorylase"/>
    <property type="match status" value="1"/>
</dbReference>
<dbReference type="EC" id="3.2.1.183" evidence="2"/>
<organism evidence="2 3">
    <name type="scientific">Aquirufa antheringensis</name>
    <dbReference type="NCBI Taxonomy" id="2516559"/>
    <lineage>
        <taxon>Bacteria</taxon>
        <taxon>Pseudomonadati</taxon>
        <taxon>Bacteroidota</taxon>
        <taxon>Cytophagia</taxon>
        <taxon>Cytophagales</taxon>
        <taxon>Flectobacillaceae</taxon>
        <taxon>Aquirufa</taxon>
    </lineage>
</organism>
<dbReference type="PANTHER" id="PTHR43174">
    <property type="entry name" value="UDP-N-ACETYLGLUCOSAMINE 2-EPIMERASE"/>
    <property type="match status" value="1"/>
</dbReference>
<dbReference type="OrthoDB" id="9803238at2"/>
<dbReference type="InterPro" id="IPR003331">
    <property type="entry name" value="UDP_GlcNAc_Epimerase_2_dom"/>
</dbReference>
<sequence>MKIGVLTSSRADYGIYLPLLLKLKADPFFELEIIAFGTHLSKFHGFTITEIEQNGYNVIHKISSLLSNDDEQSIATSYGLTTLKFADFWQSNKYDLVFCLGDRFEMSAAVQAGIPFGVKFAHIHGGETTLGAIDNIYRHQITIASILHFSAASSFSEKITELIGNSNGVHTVGSLSLDGIESFKLIEKSLFYDRFKIPYQEFALVTFHPETIATKLNKEYAIEMRLALAQIAKKLFLVITMPNADTMGSVYRKEIAKLKEEHPEKVLCVENFGKENYFSAMYYSKLLIGNTSSGIIEAASFGKYVVNVGERQKGRLQSDNIINASFNYQNIIKAVDKALVNNIFDGINKYYNKHSADLITNQIKQLNEIL</sequence>
<accession>A0A4Q9BIC5</accession>
<keyword evidence="2" id="KW-0378">Hydrolase</keyword>
<dbReference type="GO" id="GO:0004553">
    <property type="term" value="F:hydrolase activity, hydrolyzing O-glycosyl compounds"/>
    <property type="evidence" value="ECO:0007669"/>
    <property type="project" value="InterPro"/>
</dbReference>
<dbReference type="InterPro" id="IPR029767">
    <property type="entry name" value="WecB-like"/>
</dbReference>
<dbReference type="NCBIfam" id="TIGR03568">
    <property type="entry name" value="NeuC_NnaA"/>
    <property type="match status" value="1"/>
</dbReference>
<proteinExistence type="predicted"/>
<dbReference type="PANTHER" id="PTHR43174:SF3">
    <property type="entry name" value="UDP-N-ACETYLGLUCOSAMINE 2-EPIMERASE"/>
    <property type="match status" value="1"/>
</dbReference>
<dbReference type="InterPro" id="IPR020004">
    <property type="entry name" value="UDP-GlcNAc_Epase"/>
</dbReference>
<evidence type="ECO:0000313" key="3">
    <source>
        <dbReference type="Proteomes" id="UP000293583"/>
    </source>
</evidence>